<feature type="non-terminal residue" evidence="1">
    <location>
        <position position="1"/>
    </location>
</feature>
<proteinExistence type="predicted"/>
<keyword evidence="2" id="KW-1185">Reference proteome</keyword>
<reference evidence="1 2" key="1">
    <citation type="submission" date="2016-04" db="EMBL/GenBank/DDBJ databases">
        <title>The genome of Intoshia linei affirms orthonectids as highly simplified spiralians.</title>
        <authorList>
            <person name="Mikhailov K.V."/>
            <person name="Slusarev G.S."/>
            <person name="Nikitin M.A."/>
            <person name="Logacheva M.D."/>
            <person name="Penin A."/>
            <person name="Aleoshin V."/>
            <person name="Panchin Y.V."/>
        </authorList>
    </citation>
    <scope>NUCLEOTIDE SEQUENCE [LARGE SCALE GENOMIC DNA]</scope>
    <source>
        <strain evidence="1">Intl2013</strain>
        <tissue evidence="1">Whole animal</tissue>
    </source>
</reference>
<evidence type="ECO:0000313" key="1">
    <source>
        <dbReference type="EMBL" id="OAF64993.1"/>
    </source>
</evidence>
<gene>
    <name evidence="1" type="ORF">A3Q56_07218</name>
</gene>
<organism evidence="1 2">
    <name type="scientific">Intoshia linei</name>
    <dbReference type="NCBI Taxonomy" id="1819745"/>
    <lineage>
        <taxon>Eukaryota</taxon>
        <taxon>Metazoa</taxon>
        <taxon>Spiralia</taxon>
        <taxon>Lophotrochozoa</taxon>
        <taxon>Mesozoa</taxon>
        <taxon>Orthonectida</taxon>
        <taxon>Rhopaluridae</taxon>
        <taxon>Intoshia</taxon>
    </lineage>
</organism>
<evidence type="ECO:0000313" key="2">
    <source>
        <dbReference type="Proteomes" id="UP000078046"/>
    </source>
</evidence>
<sequence length="44" mass="5209">CNDKIDESSSNELHKTLNNYVIKRRTLETLYVVLLSKMVFHLDQ</sequence>
<comment type="caution">
    <text evidence="1">The sequence shown here is derived from an EMBL/GenBank/DDBJ whole genome shotgun (WGS) entry which is preliminary data.</text>
</comment>
<dbReference type="Proteomes" id="UP000078046">
    <property type="component" value="Unassembled WGS sequence"/>
</dbReference>
<dbReference type="AlphaFoldDB" id="A0A177AUD1"/>
<name>A0A177AUD1_9BILA</name>
<protein>
    <submittedName>
        <fullName evidence="1">Uncharacterized protein</fullName>
    </submittedName>
</protein>
<accession>A0A177AUD1</accession>
<dbReference type="EMBL" id="LWCA01001504">
    <property type="protein sequence ID" value="OAF64993.1"/>
    <property type="molecule type" value="Genomic_DNA"/>
</dbReference>